<gene>
    <name evidence="1" type="ORF">Cvel_13057</name>
</gene>
<dbReference type="PhylomeDB" id="A0A0G4IC91"/>
<accession>A0A0G4IC91</accession>
<evidence type="ECO:0000313" key="1">
    <source>
        <dbReference type="EMBL" id="CEM54792.1"/>
    </source>
</evidence>
<reference evidence="1" key="1">
    <citation type="submission" date="2014-11" db="EMBL/GenBank/DDBJ databases">
        <authorList>
            <person name="Otto D Thomas"/>
            <person name="Naeem Raeece"/>
        </authorList>
    </citation>
    <scope>NUCLEOTIDE SEQUENCE</scope>
</reference>
<proteinExistence type="predicted"/>
<dbReference type="VEuPathDB" id="CryptoDB:Cvel_13057"/>
<name>A0A0G4IC91_9ALVE</name>
<dbReference type="AlphaFoldDB" id="A0A0G4IC91"/>
<protein>
    <submittedName>
        <fullName evidence="1">Uncharacterized protein</fullName>
    </submittedName>
</protein>
<organism evidence="1">
    <name type="scientific">Chromera velia CCMP2878</name>
    <dbReference type="NCBI Taxonomy" id="1169474"/>
    <lineage>
        <taxon>Eukaryota</taxon>
        <taxon>Sar</taxon>
        <taxon>Alveolata</taxon>
        <taxon>Colpodellida</taxon>
        <taxon>Chromeraceae</taxon>
        <taxon>Chromera</taxon>
    </lineage>
</organism>
<dbReference type="EMBL" id="CDMZ01005818">
    <property type="protein sequence ID" value="CEM54792.1"/>
    <property type="molecule type" value="Genomic_DNA"/>
</dbReference>
<sequence>MEVLKKVVDLLVGAGADLLRRDRSGRTVFETAARQKDQGRKLSMVLEHLSGETGEAGLTERHETALTDALAVVINQPDSRDTVEMLVTKAGVKVVERLIEKYPHRIAEAQNLWEERRRWMRCWLLERLQLSRDARIFFMEKLYFNVQAANEILHETLKRFEKEIRGAFSWESGCVDCDFLLQCDRALYGFPRQTEDEFSLVPSLCRPYSYGPELESRREDFSRLTLKCRSEQLMRFASLEDVFAALDKVIQSEEEWWDLKSSQEIFSDIDPTIKGDGCEEAKAVSAAVAAQAQKIKDTHVATVYWKQDGQASPLSTFPTHPPH</sequence>